<accession>A0A9D1FW91</accession>
<name>A0A9D1FW91_9BACT</name>
<comment type="caution">
    <text evidence="1">The sequence shown here is derived from an EMBL/GenBank/DDBJ whole genome shotgun (WGS) entry which is preliminary data.</text>
</comment>
<dbReference type="AlphaFoldDB" id="A0A9D1FW91"/>
<reference evidence="1" key="1">
    <citation type="submission" date="2020-10" db="EMBL/GenBank/DDBJ databases">
        <authorList>
            <person name="Gilroy R."/>
        </authorList>
    </citation>
    <scope>NUCLEOTIDE SEQUENCE</scope>
    <source>
        <strain evidence="1">CHK152-2994</strain>
    </source>
</reference>
<reference evidence="1" key="2">
    <citation type="journal article" date="2021" name="PeerJ">
        <title>Extensive microbial diversity within the chicken gut microbiome revealed by metagenomics and culture.</title>
        <authorList>
            <person name="Gilroy R."/>
            <person name="Ravi A."/>
            <person name="Getino M."/>
            <person name="Pursley I."/>
            <person name="Horton D.L."/>
            <person name="Alikhan N.F."/>
            <person name="Baker D."/>
            <person name="Gharbi K."/>
            <person name="Hall N."/>
            <person name="Watson M."/>
            <person name="Adriaenssens E.M."/>
            <person name="Foster-Nyarko E."/>
            <person name="Jarju S."/>
            <person name="Secka A."/>
            <person name="Antonio M."/>
            <person name="Oren A."/>
            <person name="Chaudhuri R.R."/>
            <person name="La Ragione R."/>
            <person name="Hildebrand F."/>
            <person name="Pallen M.J."/>
        </authorList>
    </citation>
    <scope>NUCLEOTIDE SEQUENCE</scope>
    <source>
        <strain evidence="1">CHK152-2994</strain>
    </source>
</reference>
<organism evidence="1 2">
    <name type="scientific">Candidatus Scatenecus faecavium</name>
    <dbReference type="NCBI Taxonomy" id="2840915"/>
    <lineage>
        <taxon>Bacteria</taxon>
        <taxon>Candidatus Scatenecus</taxon>
    </lineage>
</organism>
<dbReference type="Proteomes" id="UP000824139">
    <property type="component" value="Unassembled WGS sequence"/>
</dbReference>
<sequence>MENLKSNLENQRTKYREYFTKSVAEIQKRIDEIKPLDVQEDIFADFEAESSGKKWQTEVLQMLENDISKDIYLKFREILSKRSNYTCSGCATCCNLACSEFSPEELQRRAQNGDNFAQQFLSVFVPYSSREEARKVYPQYIELLEQTKEDEVYFYHCPKLTEDKRCSDYENRPQICRDFPDNPLTLLPASCGFCGWKKENEEMTLLLHAMIEIVEYYTEKVKGEK</sequence>
<gene>
    <name evidence="1" type="ORF">IAD41_04660</name>
</gene>
<proteinExistence type="predicted"/>
<dbReference type="EMBL" id="DVJO01000100">
    <property type="protein sequence ID" value="HIS82879.1"/>
    <property type="molecule type" value="Genomic_DNA"/>
</dbReference>
<dbReference type="InterPro" id="IPR005358">
    <property type="entry name" value="Puta_zinc/iron-chelating_dom"/>
</dbReference>
<protein>
    <submittedName>
        <fullName evidence="1">YkgJ family cysteine cluster protein</fullName>
    </submittedName>
</protein>
<evidence type="ECO:0000313" key="2">
    <source>
        <dbReference type="Proteomes" id="UP000824139"/>
    </source>
</evidence>
<evidence type="ECO:0000313" key="1">
    <source>
        <dbReference type="EMBL" id="HIS82879.1"/>
    </source>
</evidence>
<dbReference type="Pfam" id="PF03692">
    <property type="entry name" value="CxxCxxCC"/>
    <property type="match status" value="1"/>
</dbReference>